<keyword evidence="4" id="KW-0805">Transcription regulation</keyword>
<evidence type="ECO:0000259" key="9">
    <source>
        <dbReference type="PROSITE" id="PS51030"/>
    </source>
</evidence>
<dbReference type="SUPFAM" id="SSF57716">
    <property type="entry name" value="Glucocorticoid receptor-like (DNA-binding domain)"/>
    <property type="match status" value="1"/>
</dbReference>
<dbReference type="AlphaFoldDB" id="A0A6V7TQ22"/>
<dbReference type="GO" id="GO:0008270">
    <property type="term" value="F:zinc ion binding"/>
    <property type="evidence" value="ECO:0007669"/>
    <property type="project" value="UniProtKB-KW"/>
</dbReference>
<evidence type="ECO:0000256" key="8">
    <source>
        <dbReference type="ARBA" id="ARBA00023242"/>
    </source>
</evidence>
<organism evidence="10 11">
    <name type="scientific">Meloidogyne enterolobii</name>
    <name type="common">Root-knot nematode worm</name>
    <name type="synonym">Meloidogyne mayaguensis</name>
    <dbReference type="NCBI Taxonomy" id="390850"/>
    <lineage>
        <taxon>Eukaryota</taxon>
        <taxon>Metazoa</taxon>
        <taxon>Ecdysozoa</taxon>
        <taxon>Nematoda</taxon>
        <taxon>Chromadorea</taxon>
        <taxon>Rhabditida</taxon>
        <taxon>Tylenchina</taxon>
        <taxon>Tylenchomorpha</taxon>
        <taxon>Tylenchoidea</taxon>
        <taxon>Meloidogynidae</taxon>
        <taxon>Meloidogyninae</taxon>
        <taxon>Meloidogyne</taxon>
    </lineage>
</organism>
<dbReference type="SMART" id="SM00399">
    <property type="entry name" value="ZnF_C4"/>
    <property type="match status" value="1"/>
</dbReference>
<dbReference type="Gene3D" id="3.30.50.10">
    <property type="entry name" value="Erythroid Transcription Factor GATA-1, subunit A"/>
    <property type="match status" value="1"/>
</dbReference>
<keyword evidence="3" id="KW-0862">Zinc</keyword>
<reference evidence="10 11" key="1">
    <citation type="submission" date="2020-08" db="EMBL/GenBank/DDBJ databases">
        <authorList>
            <person name="Koutsovoulos G."/>
            <person name="Danchin GJ E."/>
        </authorList>
    </citation>
    <scope>NUCLEOTIDE SEQUENCE [LARGE SCALE GENOMIC DNA]</scope>
</reference>
<evidence type="ECO:0000313" key="10">
    <source>
        <dbReference type="EMBL" id="CAD2128834.1"/>
    </source>
</evidence>
<feature type="domain" description="Nuclear receptor" evidence="9">
    <location>
        <begin position="59"/>
        <end position="132"/>
    </location>
</feature>
<proteinExistence type="predicted"/>
<dbReference type="GO" id="GO:0003700">
    <property type="term" value="F:DNA-binding transcription factor activity"/>
    <property type="evidence" value="ECO:0007669"/>
    <property type="project" value="InterPro"/>
</dbReference>
<dbReference type="InterPro" id="IPR001628">
    <property type="entry name" value="Znf_hrmn_rcpt"/>
</dbReference>
<dbReference type="GO" id="GO:0043565">
    <property type="term" value="F:sequence-specific DNA binding"/>
    <property type="evidence" value="ECO:0007669"/>
    <property type="project" value="InterPro"/>
</dbReference>
<dbReference type="Proteomes" id="UP000580250">
    <property type="component" value="Unassembled WGS sequence"/>
</dbReference>
<dbReference type="EMBL" id="CAJEWN010000007">
    <property type="protein sequence ID" value="CAD2128834.1"/>
    <property type="molecule type" value="Genomic_DNA"/>
</dbReference>
<evidence type="ECO:0000256" key="7">
    <source>
        <dbReference type="ARBA" id="ARBA00023170"/>
    </source>
</evidence>
<dbReference type="PROSITE" id="PS51030">
    <property type="entry name" value="NUCLEAR_REC_DBD_2"/>
    <property type="match status" value="1"/>
</dbReference>
<protein>
    <recommendedName>
        <fullName evidence="9">Nuclear receptor domain-containing protein</fullName>
    </recommendedName>
</protein>
<evidence type="ECO:0000256" key="6">
    <source>
        <dbReference type="ARBA" id="ARBA00023163"/>
    </source>
</evidence>
<keyword evidence="1" id="KW-0479">Metal-binding</keyword>
<keyword evidence="6" id="KW-0804">Transcription</keyword>
<accession>A0A6V7TQ22</accession>
<evidence type="ECO:0000313" key="11">
    <source>
        <dbReference type="Proteomes" id="UP000580250"/>
    </source>
</evidence>
<dbReference type="InterPro" id="IPR013088">
    <property type="entry name" value="Znf_NHR/GATA"/>
</dbReference>
<evidence type="ECO:0000256" key="2">
    <source>
        <dbReference type="ARBA" id="ARBA00022771"/>
    </source>
</evidence>
<evidence type="ECO:0000256" key="1">
    <source>
        <dbReference type="ARBA" id="ARBA00022723"/>
    </source>
</evidence>
<dbReference type="PRINTS" id="PR00047">
    <property type="entry name" value="STROIDFINGER"/>
</dbReference>
<keyword evidence="7" id="KW-0675">Receptor</keyword>
<sequence length="302" mass="34838">MSLSSLSSFVHSYPPNNTSPNFHNNSENLNTNSQLIQESNQEEKIKKNSSEKRNPKSFFSDCAVCGQQARCHNFGVKCCHACRMFFRRSVLSLKEFKCKSGGKCQTQKGEKCRSCRLDTCIKENLDISLIQFPASFNFKKMKDWLSKKRRELMPNNFVKPLNGQQNMKNLMIISNKNVNIIENINNVNMPNIPQLLPNIEKINVDLELLLSTETNASKLRLSPNNLLLEYLFTKNLEILIESRTNVLDFIELFGMDGRQLNIDENSFKEGRNLPTIGNYQNLDFLLEIEIMKKLPILIRFLC</sequence>
<dbReference type="PANTHER" id="PTHR46011">
    <property type="entry name" value="NUCLEAR HORMONE RECEPTOR FAMILY MEMBER NHR-86-RELATED"/>
    <property type="match status" value="1"/>
</dbReference>
<name>A0A6V7TQ22_MELEN</name>
<evidence type="ECO:0000256" key="3">
    <source>
        <dbReference type="ARBA" id="ARBA00022833"/>
    </source>
</evidence>
<keyword evidence="2" id="KW-0863">Zinc-finger</keyword>
<dbReference type="Pfam" id="PF00105">
    <property type="entry name" value="zf-C4"/>
    <property type="match status" value="1"/>
</dbReference>
<evidence type="ECO:0000256" key="5">
    <source>
        <dbReference type="ARBA" id="ARBA00023125"/>
    </source>
</evidence>
<keyword evidence="5" id="KW-0238">DNA-binding</keyword>
<evidence type="ECO:0000256" key="4">
    <source>
        <dbReference type="ARBA" id="ARBA00023015"/>
    </source>
</evidence>
<comment type="caution">
    <text evidence="10">The sequence shown here is derived from an EMBL/GenBank/DDBJ whole genome shotgun (WGS) entry which is preliminary data.</text>
</comment>
<gene>
    <name evidence="10" type="ORF">MENT_LOCUS2395</name>
</gene>
<keyword evidence="8" id="KW-0539">Nucleus</keyword>
<dbReference type="PROSITE" id="PS00031">
    <property type="entry name" value="NUCLEAR_REC_DBD_1"/>
    <property type="match status" value="1"/>
</dbReference>